<accession>A0A8D8YMT6</accession>
<evidence type="ECO:0000313" key="1">
    <source>
        <dbReference type="EMBL" id="CAG6731792.1"/>
    </source>
</evidence>
<dbReference type="AlphaFoldDB" id="A0A8D8YMT6"/>
<protein>
    <submittedName>
        <fullName evidence="1">Uncharacterized protein</fullName>
    </submittedName>
</protein>
<reference evidence="1" key="1">
    <citation type="submission" date="2021-05" db="EMBL/GenBank/DDBJ databases">
        <authorList>
            <person name="Alioto T."/>
            <person name="Alioto T."/>
            <person name="Gomez Garrido J."/>
        </authorList>
    </citation>
    <scope>NUCLEOTIDE SEQUENCE</scope>
</reference>
<name>A0A8D8YMT6_9HEMI</name>
<proteinExistence type="predicted"/>
<dbReference type="EMBL" id="HBUF01384935">
    <property type="protein sequence ID" value="CAG6731792.1"/>
    <property type="molecule type" value="Transcribed_RNA"/>
</dbReference>
<sequence length="114" mass="13234">MVRCCLALAFGSSRLSFVYFVPASFLLSMLYWRPFGVASYVRLSSACRVVFDVTQRRSRLFDQDPSFYQLPSFYQVLSFYQIPSFYQISSFDQVLSFSQLPSFYQVLSCAQFAL</sequence>
<organism evidence="1">
    <name type="scientific">Cacopsylla melanoneura</name>
    <dbReference type="NCBI Taxonomy" id="428564"/>
    <lineage>
        <taxon>Eukaryota</taxon>
        <taxon>Metazoa</taxon>
        <taxon>Ecdysozoa</taxon>
        <taxon>Arthropoda</taxon>
        <taxon>Hexapoda</taxon>
        <taxon>Insecta</taxon>
        <taxon>Pterygota</taxon>
        <taxon>Neoptera</taxon>
        <taxon>Paraneoptera</taxon>
        <taxon>Hemiptera</taxon>
        <taxon>Sternorrhyncha</taxon>
        <taxon>Psylloidea</taxon>
        <taxon>Psyllidae</taxon>
        <taxon>Psyllinae</taxon>
        <taxon>Cacopsylla</taxon>
    </lineage>
</organism>